<proteinExistence type="predicted"/>
<gene>
    <name evidence="3" type="primary">LOC113112325</name>
</gene>
<feature type="region of interest" description="Disordered" evidence="1">
    <location>
        <begin position="696"/>
        <end position="718"/>
    </location>
</feature>
<sequence length="743" mass="85297">MSVTKSKRPRYNSEIRRDKVRNKTRICIGDAFERWRRLKTEKNLNTDANVANFLLDSYYGPSTSTPSKRNLKKHHLTAPSLSSIVCASSETLSNRYTIYREDLSPIEERLEDDERTMDASEVLEESLQNMSIQDAETQVMNEQEINDLMNSVIDWGDSEGVSNEEIEADDSEDEDYVPRICIRLGGALQAPPCIDNLPVIDASETVHDIPDVEPPSVTLPTLQQPGFPDTLEVMTEDDLIGKRASITYEDCLRQLATLLVLPVQKCPYTCDVSKMECQCRPPFEVSITRRGTASIMEWTCLVGHTVWRWSSQPTLRYGMLAGDFMLASNILLSGSNYAKVSLLFQFMNMGMVDRSSFFTIQDTYGVDTVKEFWEERRAEAINRLKDRDVVIVADGRMDSPGHCAQYCTYTAMENESREIISVITVDKRETGRNSVIMEREAFVRTVDTLLNEVKLVEVCTDAHVQISALMNKGKYKDLGLQHSLDMWHGAKNLAKRIHAASQVKGQSSLSSWLKDIVNHFWWCCKTADSYQEFLELWLGLLHHVTNEHRWVLGSCQHADLESGGTQQWLERGSMAHEALKSIVRNKRWLNEVHKYLNFRSTADLESFQNHILMYASKRTAFSPPVFEARMLLAAMDYNYHKDRPELCKSDGSKQYRRLYKKNARRYMLYTRKTSKMYGYIPELQAMILQKRLAGKGMPRRRTLRPDDPRRYGPLPPVPAPTIEELLHTQVRRGLVSTFQTKDL</sequence>
<evidence type="ECO:0000313" key="3">
    <source>
        <dbReference type="RefSeq" id="XP_026133572.1"/>
    </source>
</evidence>
<dbReference type="OrthoDB" id="6155112at2759"/>
<dbReference type="RefSeq" id="XP_026133572.1">
    <property type="nucleotide sequence ID" value="XM_026277787.1"/>
</dbReference>
<organism evidence="2 3">
    <name type="scientific">Carassius auratus</name>
    <name type="common">Goldfish</name>
    <dbReference type="NCBI Taxonomy" id="7957"/>
    <lineage>
        <taxon>Eukaryota</taxon>
        <taxon>Metazoa</taxon>
        <taxon>Chordata</taxon>
        <taxon>Craniata</taxon>
        <taxon>Vertebrata</taxon>
        <taxon>Euteleostomi</taxon>
        <taxon>Actinopterygii</taxon>
        <taxon>Neopterygii</taxon>
        <taxon>Teleostei</taxon>
        <taxon>Ostariophysi</taxon>
        <taxon>Cypriniformes</taxon>
        <taxon>Cyprinidae</taxon>
        <taxon>Cyprininae</taxon>
        <taxon>Carassius</taxon>
    </lineage>
</organism>
<protein>
    <submittedName>
        <fullName evidence="3">Uncharacterized protein LOC113112325 isoform X1</fullName>
    </submittedName>
</protein>
<dbReference type="PANTHER" id="PTHR31751:SF7">
    <property type="entry name" value="THAP-TYPE DOMAIN-CONTAINING PROTEIN"/>
    <property type="match status" value="1"/>
</dbReference>
<reference evidence="3" key="1">
    <citation type="submission" date="2025-08" db="UniProtKB">
        <authorList>
            <consortium name="RefSeq"/>
        </authorList>
    </citation>
    <scope>IDENTIFICATION</scope>
    <source>
        <strain evidence="3">Wakin</strain>
        <tissue evidence="3">Muscle</tissue>
    </source>
</reference>
<dbReference type="PANTHER" id="PTHR31751">
    <property type="entry name" value="SI:CH211-108C17.2-RELATED-RELATED"/>
    <property type="match status" value="1"/>
</dbReference>
<name>A0A6P6QJQ3_CARAU</name>
<dbReference type="AlphaFoldDB" id="A0A6P6QJQ3"/>
<dbReference type="Proteomes" id="UP000515129">
    <property type="component" value="Chromosome 13"/>
</dbReference>
<evidence type="ECO:0000313" key="2">
    <source>
        <dbReference type="Proteomes" id="UP000515129"/>
    </source>
</evidence>
<accession>A0A6P6QJQ3</accession>
<dbReference type="KEGG" id="caua:113112325"/>
<keyword evidence="2" id="KW-1185">Reference proteome</keyword>
<evidence type="ECO:0000256" key="1">
    <source>
        <dbReference type="SAM" id="MobiDB-lite"/>
    </source>
</evidence>
<dbReference type="GeneID" id="113112325"/>